<gene>
    <name evidence="6 10" type="primary">pdxH</name>
    <name evidence="10" type="ORF">H4O24_02250</name>
</gene>
<proteinExistence type="inferred from homology"/>
<protein>
    <recommendedName>
        <fullName evidence="6">Pyridoxine/pyridoxamine 5'-phosphate oxidase</fullName>
        <ecNumber evidence="6">1.4.3.5</ecNumber>
    </recommendedName>
    <alternativeName>
        <fullName evidence="6">PNP/PMP oxidase</fullName>
        <shortName evidence="6">PNPOx</shortName>
    </alternativeName>
    <alternativeName>
        <fullName evidence="6">Pyridoxal 5'-phosphate synthase</fullName>
    </alternativeName>
</protein>
<dbReference type="SUPFAM" id="SSF50475">
    <property type="entry name" value="FMN-binding split barrel"/>
    <property type="match status" value="1"/>
</dbReference>
<keyword evidence="4 6" id="KW-0560">Oxidoreductase</keyword>
<evidence type="ECO:0000256" key="7">
    <source>
        <dbReference type="PIRSR" id="PIRSR000190-2"/>
    </source>
</evidence>
<comment type="subunit">
    <text evidence="6">Homodimer.</text>
</comment>
<dbReference type="PANTHER" id="PTHR10851">
    <property type="entry name" value="PYRIDOXINE-5-PHOSPHATE OXIDASE"/>
    <property type="match status" value="1"/>
</dbReference>
<keyword evidence="3 6" id="KW-0288">FMN</keyword>
<comment type="catalytic activity">
    <reaction evidence="6">
        <text>pyridoxamine 5'-phosphate + O2 + H2O = pyridoxal 5'-phosphate + H2O2 + NH4(+)</text>
        <dbReference type="Rhea" id="RHEA:15817"/>
        <dbReference type="ChEBI" id="CHEBI:15377"/>
        <dbReference type="ChEBI" id="CHEBI:15379"/>
        <dbReference type="ChEBI" id="CHEBI:16240"/>
        <dbReference type="ChEBI" id="CHEBI:28938"/>
        <dbReference type="ChEBI" id="CHEBI:58451"/>
        <dbReference type="ChEBI" id="CHEBI:597326"/>
        <dbReference type="EC" id="1.4.3.5"/>
    </reaction>
</comment>
<keyword evidence="5 6" id="KW-0664">Pyridoxine biosynthesis</keyword>
<feature type="binding site" evidence="6 7">
    <location>
        <position position="191"/>
    </location>
    <ligand>
        <name>FMN</name>
        <dbReference type="ChEBI" id="CHEBI:58210"/>
    </ligand>
</feature>
<dbReference type="PROSITE" id="PS01064">
    <property type="entry name" value="PYRIDOX_OXIDASE"/>
    <property type="match status" value="1"/>
</dbReference>
<feature type="binding site" evidence="6 7">
    <location>
        <begin position="52"/>
        <end position="57"/>
    </location>
    <ligand>
        <name>FMN</name>
        <dbReference type="ChEBI" id="CHEBI:58210"/>
    </ligand>
</feature>
<feature type="binding site" evidence="6 7">
    <location>
        <position position="101"/>
    </location>
    <ligand>
        <name>FMN</name>
        <dbReference type="ChEBI" id="CHEBI:58210"/>
    </ligand>
</feature>
<evidence type="ECO:0000256" key="4">
    <source>
        <dbReference type="ARBA" id="ARBA00023002"/>
    </source>
</evidence>
<feature type="binding site" evidence="6">
    <location>
        <position position="127"/>
    </location>
    <ligand>
        <name>substrate</name>
    </ligand>
</feature>
<evidence type="ECO:0000313" key="10">
    <source>
        <dbReference type="EMBL" id="QNE05544.1"/>
    </source>
</evidence>
<feature type="binding site" evidence="6 7">
    <location>
        <position position="79"/>
    </location>
    <ligand>
        <name>FMN</name>
        <dbReference type="ChEBI" id="CHEBI:58210"/>
    </ligand>
</feature>
<dbReference type="NCBIfam" id="NF004231">
    <property type="entry name" value="PRK05679.1"/>
    <property type="match status" value="1"/>
</dbReference>
<feature type="domain" description="Pyridoxamine 5'-phosphate oxidase N-terminal" evidence="8">
    <location>
        <begin position="24"/>
        <end position="155"/>
    </location>
</feature>
<comment type="similarity">
    <text evidence="1 6">Belongs to the pyridoxamine 5'-phosphate oxidase family.</text>
</comment>
<dbReference type="PANTHER" id="PTHR10851:SF0">
    <property type="entry name" value="PYRIDOXINE-5'-PHOSPHATE OXIDASE"/>
    <property type="match status" value="1"/>
</dbReference>
<feature type="binding site" evidence="6 7">
    <location>
        <position position="78"/>
    </location>
    <ligand>
        <name>FMN</name>
        <dbReference type="ChEBI" id="CHEBI:58210"/>
    </ligand>
</feature>
<comment type="pathway">
    <text evidence="6">Cofactor metabolism; pyridoxal 5'-phosphate salvage; pyridoxal 5'-phosphate from pyridoxine 5'-phosphate: step 1/1.</text>
</comment>
<dbReference type="EMBL" id="CP060052">
    <property type="protein sequence ID" value="QNE05544.1"/>
    <property type="molecule type" value="Genomic_DNA"/>
</dbReference>
<evidence type="ECO:0000259" key="9">
    <source>
        <dbReference type="Pfam" id="PF10590"/>
    </source>
</evidence>
<comment type="pathway">
    <text evidence="6">Cofactor metabolism; pyridoxal 5'-phosphate salvage; pyridoxal 5'-phosphate from pyridoxamine 5'-phosphate: step 1/1.</text>
</comment>
<dbReference type="Gene3D" id="2.30.110.10">
    <property type="entry name" value="Electron Transport, Fmn-binding Protein, Chain A"/>
    <property type="match status" value="1"/>
</dbReference>
<feature type="binding site" evidence="6">
    <location>
        <position position="123"/>
    </location>
    <ligand>
        <name>substrate</name>
    </ligand>
</feature>
<feature type="binding site" evidence="6">
    <location>
        <position position="119"/>
    </location>
    <ligand>
        <name>substrate</name>
    </ligand>
</feature>
<dbReference type="InterPro" id="IPR019576">
    <property type="entry name" value="Pyridoxamine_oxidase_dimer_C"/>
</dbReference>
<dbReference type="InterPro" id="IPR011576">
    <property type="entry name" value="Pyridox_Oxase_N"/>
</dbReference>
<name>A0A7G6VUX9_9SPHN</name>
<evidence type="ECO:0000256" key="3">
    <source>
        <dbReference type="ARBA" id="ARBA00022643"/>
    </source>
</evidence>
<dbReference type="HAMAP" id="MF_01629">
    <property type="entry name" value="PdxH"/>
    <property type="match status" value="1"/>
</dbReference>
<dbReference type="Proteomes" id="UP000515297">
    <property type="component" value="Chromosome"/>
</dbReference>
<feature type="binding site" evidence="6 7">
    <location>
        <begin position="72"/>
        <end position="73"/>
    </location>
    <ligand>
        <name>FMN</name>
        <dbReference type="ChEBI" id="CHEBI:58210"/>
    </ligand>
</feature>
<dbReference type="InterPro" id="IPR000659">
    <property type="entry name" value="Pyridox_Oxase"/>
</dbReference>
<feature type="domain" description="Pyridoxine 5'-phosphate oxidase dimerisation C-terminal" evidence="9">
    <location>
        <begin position="168"/>
        <end position="208"/>
    </location>
</feature>
<evidence type="ECO:0000256" key="5">
    <source>
        <dbReference type="ARBA" id="ARBA00023096"/>
    </source>
</evidence>
<dbReference type="InterPro" id="IPR019740">
    <property type="entry name" value="Pyridox_Oxase_CS"/>
</dbReference>
<dbReference type="GO" id="GO:0008615">
    <property type="term" value="P:pyridoxine biosynthetic process"/>
    <property type="evidence" value="ECO:0007669"/>
    <property type="project" value="UniProtKB-UniRule"/>
</dbReference>
<evidence type="ECO:0000256" key="2">
    <source>
        <dbReference type="ARBA" id="ARBA00022630"/>
    </source>
</evidence>
<keyword evidence="2 6" id="KW-0285">Flavoprotein</keyword>
<feature type="binding site" evidence="6 7">
    <location>
        <begin position="136"/>
        <end position="137"/>
    </location>
    <ligand>
        <name>FMN</name>
        <dbReference type="ChEBI" id="CHEBI:58210"/>
    </ligand>
</feature>
<dbReference type="GO" id="GO:0004733">
    <property type="term" value="F:pyridoxamine phosphate oxidase activity"/>
    <property type="evidence" value="ECO:0007669"/>
    <property type="project" value="UniProtKB-UniRule"/>
</dbReference>
<evidence type="ECO:0000313" key="11">
    <source>
        <dbReference type="Proteomes" id="UP000515297"/>
    </source>
</evidence>
<evidence type="ECO:0000256" key="1">
    <source>
        <dbReference type="ARBA" id="ARBA00007301"/>
    </source>
</evidence>
<feature type="binding site" evidence="6">
    <location>
        <begin position="187"/>
        <end position="189"/>
    </location>
    <ligand>
        <name>substrate</name>
    </ligand>
</feature>
<sequence length="208" mass="23219">MEPELLAEDAIPAGDPFGLFGEWLTEAKASEINDPTAMALATASAGGAPSVRMVLLKGYGADLGQGGGFVFYTNQESRKAAEIAANPQAALLFHWKSLRRQIRIEGQLEPVSAADADEYFASRARDSQLGAHASDQSAPMGDRREFLDRFEEVRKRYEGKPVPRPAHWGGYRLVPQAMEFWHDRPFRLHERRRFTRRGGSWASTLLYP</sequence>
<dbReference type="EC" id="1.4.3.5" evidence="6"/>
<dbReference type="GO" id="GO:0010181">
    <property type="term" value="F:FMN binding"/>
    <property type="evidence" value="ECO:0007669"/>
    <property type="project" value="UniProtKB-UniRule"/>
</dbReference>
<dbReference type="Pfam" id="PF01243">
    <property type="entry name" value="PNPOx_N"/>
    <property type="match status" value="1"/>
</dbReference>
<reference evidence="10 11" key="1">
    <citation type="submission" date="2020-08" db="EMBL/GenBank/DDBJ databases">
        <authorList>
            <person name="Liu G."/>
            <person name="Sun C."/>
        </authorList>
    </citation>
    <scope>NUCLEOTIDE SEQUENCE [LARGE SCALE GENOMIC DNA]</scope>
    <source>
        <strain evidence="10 11">OT19</strain>
    </source>
</reference>
<dbReference type="NCBIfam" id="TIGR00558">
    <property type="entry name" value="pdxH"/>
    <property type="match status" value="1"/>
</dbReference>
<dbReference type="AlphaFoldDB" id="A0A7G6VUX9"/>
<feature type="binding site" evidence="6">
    <location>
        <position position="57"/>
    </location>
    <ligand>
        <name>substrate</name>
    </ligand>
</feature>
<evidence type="ECO:0000259" key="8">
    <source>
        <dbReference type="Pfam" id="PF01243"/>
    </source>
</evidence>
<evidence type="ECO:0000256" key="6">
    <source>
        <dbReference type="HAMAP-Rule" id="MF_01629"/>
    </source>
</evidence>
<feature type="binding site" evidence="6 7">
    <location>
        <position position="181"/>
    </location>
    <ligand>
        <name>FMN</name>
        <dbReference type="ChEBI" id="CHEBI:58210"/>
    </ligand>
</feature>
<dbReference type="PIRSF" id="PIRSF000190">
    <property type="entry name" value="Pyd_amn-ph_oxd"/>
    <property type="match status" value="1"/>
</dbReference>
<dbReference type="InterPro" id="IPR012349">
    <property type="entry name" value="Split_barrel_FMN-bd"/>
</dbReference>
<comment type="catalytic activity">
    <reaction evidence="6">
        <text>pyridoxine 5'-phosphate + O2 = pyridoxal 5'-phosphate + H2O2</text>
        <dbReference type="Rhea" id="RHEA:15149"/>
        <dbReference type="ChEBI" id="CHEBI:15379"/>
        <dbReference type="ChEBI" id="CHEBI:16240"/>
        <dbReference type="ChEBI" id="CHEBI:58589"/>
        <dbReference type="ChEBI" id="CHEBI:597326"/>
        <dbReference type="EC" id="1.4.3.5"/>
    </reaction>
</comment>
<dbReference type="Pfam" id="PF10590">
    <property type="entry name" value="PNP_phzG_C"/>
    <property type="match status" value="1"/>
</dbReference>
<dbReference type="UniPathway" id="UPA01068">
    <property type="reaction ID" value="UER00304"/>
</dbReference>
<accession>A0A7G6VUX9</accession>
<organism evidence="10 11">
    <name type="scientific">Croceicoccus marinus</name>
    <dbReference type="NCBI Taxonomy" id="450378"/>
    <lineage>
        <taxon>Bacteria</taxon>
        <taxon>Pseudomonadati</taxon>
        <taxon>Pseudomonadota</taxon>
        <taxon>Alphaproteobacteria</taxon>
        <taxon>Sphingomonadales</taxon>
        <taxon>Erythrobacteraceae</taxon>
        <taxon>Croceicoccus</taxon>
    </lineage>
</organism>
<comment type="cofactor">
    <cofactor evidence="6 7">
        <name>FMN</name>
        <dbReference type="ChEBI" id="CHEBI:58210"/>
    </cofactor>
    <text evidence="6 7">Binds 1 FMN per subunit.</text>
</comment>
<dbReference type="RefSeq" id="WP_185884634.1">
    <property type="nucleotide sequence ID" value="NZ_CP060052.1"/>
</dbReference>
<comment type="function">
    <text evidence="6">Catalyzes the oxidation of either pyridoxine 5'-phosphate (PNP) or pyridoxamine 5'-phosphate (PMP) into pyridoxal 5'-phosphate (PLP).</text>
</comment>